<evidence type="ECO:0000313" key="4">
    <source>
        <dbReference type="Proteomes" id="UP000288216"/>
    </source>
</evidence>
<protein>
    <recommendedName>
        <fullName evidence="2">TTF-type domain-containing protein</fullName>
    </recommendedName>
</protein>
<reference evidence="3 4" key="1">
    <citation type="journal article" date="2018" name="Nat. Ecol. Evol.">
        <title>Shark genomes provide insights into elasmobranch evolution and the origin of vertebrates.</title>
        <authorList>
            <person name="Hara Y"/>
            <person name="Yamaguchi K"/>
            <person name="Onimaru K"/>
            <person name="Kadota M"/>
            <person name="Koyanagi M"/>
            <person name="Keeley SD"/>
            <person name="Tatsumi K"/>
            <person name="Tanaka K"/>
            <person name="Motone F"/>
            <person name="Kageyama Y"/>
            <person name="Nozu R"/>
            <person name="Adachi N"/>
            <person name="Nishimura O"/>
            <person name="Nakagawa R"/>
            <person name="Tanegashima C"/>
            <person name="Kiyatake I"/>
            <person name="Matsumoto R"/>
            <person name="Murakumo K"/>
            <person name="Nishida K"/>
            <person name="Terakita A"/>
            <person name="Kuratani S"/>
            <person name="Sato K"/>
            <person name="Hyodo S Kuraku.S."/>
        </authorList>
    </citation>
    <scope>NUCLEOTIDE SEQUENCE [LARGE SCALE GENOMIC DNA]</scope>
</reference>
<keyword evidence="4" id="KW-1185">Reference proteome</keyword>
<dbReference type="InterPro" id="IPR006580">
    <property type="entry name" value="Znf_TTF"/>
</dbReference>
<dbReference type="Proteomes" id="UP000288216">
    <property type="component" value="Unassembled WGS sequence"/>
</dbReference>
<gene>
    <name evidence="3" type="ORF">scyTo_0024552</name>
</gene>
<feature type="domain" description="TTF-type" evidence="2">
    <location>
        <begin position="135"/>
        <end position="218"/>
    </location>
</feature>
<dbReference type="STRING" id="75743.A0A401QFQ9"/>
<feature type="compositionally biased region" description="Polar residues" evidence="1">
    <location>
        <begin position="1"/>
        <end position="42"/>
    </location>
</feature>
<evidence type="ECO:0000259" key="2">
    <source>
        <dbReference type="SMART" id="SM00597"/>
    </source>
</evidence>
<proteinExistence type="predicted"/>
<evidence type="ECO:0000313" key="3">
    <source>
        <dbReference type="EMBL" id="GCB84157.1"/>
    </source>
</evidence>
<dbReference type="EMBL" id="BFAA01049549">
    <property type="protein sequence ID" value="GCB84157.1"/>
    <property type="molecule type" value="Genomic_DNA"/>
</dbReference>
<comment type="caution">
    <text evidence="3">The sequence shown here is derived from an EMBL/GenBank/DDBJ whole genome shotgun (WGS) entry which is preliminary data.</text>
</comment>
<feature type="non-terminal residue" evidence="3">
    <location>
        <position position="567"/>
    </location>
</feature>
<dbReference type="PANTHER" id="PTHR45749">
    <property type="match status" value="1"/>
</dbReference>
<organism evidence="3 4">
    <name type="scientific">Scyliorhinus torazame</name>
    <name type="common">Cloudy catshark</name>
    <name type="synonym">Catulus torazame</name>
    <dbReference type="NCBI Taxonomy" id="75743"/>
    <lineage>
        <taxon>Eukaryota</taxon>
        <taxon>Metazoa</taxon>
        <taxon>Chordata</taxon>
        <taxon>Craniata</taxon>
        <taxon>Vertebrata</taxon>
        <taxon>Chondrichthyes</taxon>
        <taxon>Elasmobranchii</taxon>
        <taxon>Galeomorphii</taxon>
        <taxon>Galeoidea</taxon>
        <taxon>Carcharhiniformes</taxon>
        <taxon>Scyliorhinidae</taxon>
        <taxon>Scyliorhinus</taxon>
    </lineage>
</organism>
<dbReference type="AlphaFoldDB" id="A0A401QFQ9"/>
<feature type="region of interest" description="Disordered" evidence="1">
    <location>
        <begin position="1"/>
        <end position="76"/>
    </location>
</feature>
<evidence type="ECO:0000256" key="1">
    <source>
        <dbReference type="SAM" id="MobiDB-lite"/>
    </source>
</evidence>
<feature type="compositionally biased region" description="Basic and acidic residues" evidence="1">
    <location>
        <begin position="52"/>
        <end position="76"/>
    </location>
</feature>
<feature type="non-terminal residue" evidence="3">
    <location>
        <position position="1"/>
    </location>
</feature>
<dbReference type="PANTHER" id="PTHR45749:SF23">
    <property type="entry name" value="ZINC FINGER MYM-TYPE PROTEIN 1-LIKE"/>
    <property type="match status" value="1"/>
</dbReference>
<dbReference type="SMART" id="SM00597">
    <property type="entry name" value="ZnF_TTF"/>
    <property type="match status" value="1"/>
</dbReference>
<dbReference type="OrthoDB" id="10063284at2759"/>
<sequence length="567" mass="65641">KLTNYFAMSSLSTPTVETSQANTIEASDSTQTVGALSSNIQPTADAFDTDDDHSGQHESTAEQAETEQKHETGSKFNDFKEHSDLENWPITVDNDFIQNYLMQDIGFFQNKKPDDVYTESSRVYKEQNRCFSNKYFEKRLKNGQTVMISWLVYSKSKGCIYCFVCKLFSKCQTSLTTGGFSDWMYVLRTLENHEDSVEHKSAMLCWITRKSNKNTVDQQLEEQMRKTVQYYFEVLKRVVAVIKFLSERGLAFRGHEEKWGSPNNGNFMGAIELIAEFDPFLHEHLEKCKNEKVNATYLSKPVYEELIKIMGKHVQDEIVNQINNLDTKYYSIIVDCTPDLTHVDQLTQEKPEYKRIAKNLNHKLVKLEYAILTVVWEEVLERFNKISKKLQTPGCDVFEGYLLLSSLLSFVKELRENSADRIAHYESEAKGLCEDITSSYSDASKRIVTRKLSDGTSGIASLKGADKFRIEVLYQLYDCLIIQLRKQIDPYEQIAKRFKFLSDLVNNSEIDEDSIKLIISYYKNDIDRQIVNECYQFKEYMDLRKSQNTEENTPSKMQCADVLQLIC</sequence>
<name>A0A401QFQ9_SCYTO</name>
<dbReference type="OMA" id="PIANCEA"/>
<accession>A0A401QFQ9</accession>